<evidence type="ECO:0000313" key="3">
    <source>
        <dbReference type="Proteomes" id="UP001230268"/>
    </source>
</evidence>
<evidence type="ECO:0000256" key="1">
    <source>
        <dbReference type="SAM" id="SignalP"/>
    </source>
</evidence>
<dbReference type="AlphaFoldDB" id="A0AAD8PDI4"/>
<organism evidence="2 3">
    <name type="scientific">Babesia gibsoni</name>
    <dbReference type="NCBI Taxonomy" id="33632"/>
    <lineage>
        <taxon>Eukaryota</taxon>
        <taxon>Sar</taxon>
        <taxon>Alveolata</taxon>
        <taxon>Apicomplexa</taxon>
        <taxon>Aconoidasida</taxon>
        <taxon>Piroplasmida</taxon>
        <taxon>Babesiidae</taxon>
        <taxon>Babesia</taxon>
    </lineage>
</organism>
<evidence type="ECO:0000313" key="2">
    <source>
        <dbReference type="EMBL" id="KAK1443463.1"/>
    </source>
</evidence>
<feature type="chain" id="PRO_5041955469" evidence="1">
    <location>
        <begin position="20"/>
        <end position="392"/>
    </location>
</feature>
<accession>A0AAD8PDI4</accession>
<proteinExistence type="predicted"/>
<sequence>MFIASVTILILFCLHFALESLNLGNDVALSLGLPYVLAKSFQNYRNKCFITAHRKLLQTFKSPVSARRIKAAVKNGYSPGVRMMEEEEEKATNDSILTDKSLDPWKADMADIPGAWRIYYPLALDDAEGLNPNTNLRPSVLFCDISGGVTGPEHPDSGQGSFILDGKESVDIDDGETYVHNRKIAMVILSGKTYSNLRLVLLGRVFYSKRYVLNELKETIHMRAAMIVGQAFIESYRSEELAETLERIKRRITVLDSDGNEVDPVTWEYMPLNTPGSPFRWMHGTDKWKYLGPFTAHRVLGSTVNVPHAPMMFDKYNDATIYRMVDPLKLNKTKYTTLEKVEEETRRVLDAMFDTEDKSEFNIKDQSYINQFYEEMVQLAKTGPDLYKGSMQ</sequence>
<gene>
    <name evidence="2" type="ORF">BgAZ_203390</name>
</gene>
<dbReference type="Proteomes" id="UP001230268">
    <property type="component" value="Unassembled WGS sequence"/>
</dbReference>
<protein>
    <submittedName>
        <fullName evidence="2">Uncharacterized protein</fullName>
    </submittedName>
</protein>
<keyword evidence="1" id="KW-0732">Signal</keyword>
<dbReference type="EMBL" id="JAVEPI010000002">
    <property type="protein sequence ID" value="KAK1443463.1"/>
    <property type="molecule type" value="Genomic_DNA"/>
</dbReference>
<feature type="signal peptide" evidence="1">
    <location>
        <begin position="1"/>
        <end position="19"/>
    </location>
</feature>
<keyword evidence="3" id="KW-1185">Reference proteome</keyword>
<name>A0AAD8PDI4_BABGI</name>
<reference evidence="2" key="1">
    <citation type="submission" date="2023-08" db="EMBL/GenBank/DDBJ databases">
        <title>Draft sequence of the Babesia gibsoni genome.</title>
        <authorList>
            <person name="Yamagishi J.Y."/>
            <person name="Xuan X.X."/>
        </authorList>
    </citation>
    <scope>NUCLEOTIDE SEQUENCE</scope>
    <source>
        <strain evidence="2">Azabu</strain>
    </source>
</reference>
<comment type="caution">
    <text evidence="2">The sequence shown here is derived from an EMBL/GenBank/DDBJ whole genome shotgun (WGS) entry which is preliminary data.</text>
</comment>